<evidence type="ECO:0000313" key="3">
    <source>
        <dbReference type="Proteomes" id="UP001194714"/>
    </source>
</evidence>
<evidence type="ECO:0000313" key="2">
    <source>
        <dbReference type="EMBL" id="MBF5059238.1"/>
    </source>
</evidence>
<keyword evidence="1" id="KW-0812">Transmembrane</keyword>
<organism evidence="2 3">
    <name type="scientific">Candidatus Neptunichlamydia vexilliferae</name>
    <dbReference type="NCBI Taxonomy" id="1651774"/>
    <lineage>
        <taxon>Bacteria</taxon>
        <taxon>Pseudomonadati</taxon>
        <taxon>Chlamydiota</taxon>
        <taxon>Chlamydiia</taxon>
        <taxon>Parachlamydiales</taxon>
        <taxon>Simkaniaceae</taxon>
        <taxon>Candidatus Neptunichlamydia</taxon>
    </lineage>
</organism>
<dbReference type="Proteomes" id="UP001194714">
    <property type="component" value="Unassembled WGS sequence"/>
</dbReference>
<keyword evidence="3" id="KW-1185">Reference proteome</keyword>
<sequence>MLEKIPFIVLITLIPYQAWRIFKAKDYKRRVLDILIGGVIGFICATSWPIYLSTWLSFSGISLLFSGVLAFDAHKNKNSIYYFTSIILFIISIIFFLLYFFDITFGK</sequence>
<feature type="transmembrane region" description="Helical" evidence="1">
    <location>
        <begin position="6"/>
        <end position="22"/>
    </location>
</feature>
<protein>
    <submittedName>
        <fullName evidence="2">Uncharacterized protein</fullName>
    </submittedName>
</protein>
<accession>A0ABS0AYM6</accession>
<feature type="transmembrane region" description="Helical" evidence="1">
    <location>
        <begin position="80"/>
        <end position="101"/>
    </location>
</feature>
<keyword evidence="1" id="KW-1133">Transmembrane helix</keyword>
<reference evidence="2 3" key="1">
    <citation type="submission" date="2020-01" db="EMBL/GenBank/DDBJ databases">
        <title>Draft genome sequence of Cand. Neptunochlamydia vexilliferae K9.</title>
        <authorList>
            <person name="Schulz F."/>
            <person name="Koestlbacher S."/>
            <person name="Wascher F."/>
            <person name="Pizzetti I."/>
            <person name="Horn M."/>
        </authorList>
    </citation>
    <scope>NUCLEOTIDE SEQUENCE [LARGE SCALE GENOMIC DNA]</scope>
    <source>
        <strain evidence="2 3">K9</strain>
    </source>
</reference>
<feature type="transmembrane region" description="Helical" evidence="1">
    <location>
        <begin position="31"/>
        <end position="50"/>
    </location>
</feature>
<name>A0ABS0AYM6_9BACT</name>
<evidence type="ECO:0000256" key="1">
    <source>
        <dbReference type="SAM" id="Phobius"/>
    </source>
</evidence>
<keyword evidence="1" id="KW-0472">Membrane</keyword>
<gene>
    <name evidence="2" type="ORF">NEPTK9_000747</name>
</gene>
<comment type="caution">
    <text evidence="2">The sequence shown here is derived from an EMBL/GenBank/DDBJ whole genome shotgun (WGS) entry which is preliminary data.</text>
</comment>
<dbReference type="EMBL" id="JAAEJV010000015">
    <property type="protein sequence ID" value="MBF5059238.1"/>
    <property type="molecule type" value="Genomic_DNA"/>
</dbReference>
<dbReference type="RefSeq" id="WP_194847543.1">
    <property type="nucleotide sequence ID" value="NZ_JAAEJV010000015.1"/>
</dbReference>
<proteinExistence type="predicted"/>